<dbReference type="Gene3D" id="1.10.443.10">
    <property type="entry name" value="Intergrase catalytic core"/>
    <property type="match status" value="1"/>
</dbReference>
<dbReference type="InterPro" id="IPR010998">
    <property type="entry name" value="Integrase_recombinase_N"/>
</dbReference>
<dbReference type="Pfam" id="PF00589">
    <property type="entry name" value="Phage_integrase"/>
    <property type="match status" value="1"/>
</dbReference>
<keyword evidence="2 4" id="KW-0238">DNA-binding</keyword>
<accession>A0A193G1W0</accession>
<dbReference type="RefSeq" id="WP_066671080.1">
    <property type="nucleotide sequence ID" value="NZ_CP016171.1"/>
</dbReference>
<sequence>MASITPHKNGWRAQVYVAGERDSKILRTQREAKAWATAREVELRQLKGAPPGDRYTVQQMLERYAKEVSVQKQGARAEQLRVQAFLRDFPSLASKTLGAVKTPDLAAWRDTRLRGFIAPDGRSVRPVSPASVQRDINWLRNAFSIARREWQWMDHYPFEGMRIAADAPPRTRRVHAHEVKRLCRDLGYRTGQAPQTKSQEVALAFLVGLRSAMRAGEILDLGNATLDLGRRIAKVKHKMQYLTGRPREIPLTRHTARLLKPVANREKCFTISSASLDALFRKSRDRLLIEDLHFHDSRAEALTRLSRKVDVMTLAKISGHKDVRILQEVYYRETSEQIAARL</sequence>
<reference evidence="7 8" key="1">
    <citation type="submission" date="2016-06" db="EMBL/GenBank/DDBJ databases">
        <title>Complete genome sequences of Bordetella bronchialis and Bordetella flabilis.</title>
        <authorList>
            <person name="LiPuma J.J."/>
            <person name="Spilker T."/>
        </authorList>
    </citation>
    <scope>NUCLEOTIDE SEQUENCE [LARGE SCALE GENOMIC DNA]</scope>
    <source>
        <strain evidence="7 8">AU17976</strain>
    </source>
</reference>
<gene>
    <name evidence="7" type="ORF">BAU08_19355</name>
</gene>
<name>A0A193G1W0_9BORD</name>
<feature type="domain" description="Tyr recombinase" evidence="5">
    <location>
        <begin position="169"/>
        <end position="342"/>
    </location>
</feature>
<dbReference type="InterPro" id="IPR002104">
    <property type="entry name" value="Integrase_catalytic"/>
</dbReference>
<protein>
    <submittedName>
        <fullName evidence="7">Integrase</fullName>
    </submittedName>
</protein>
<dbReference type="InterPro" id="IPR044068">
    <property type="entry name" value="CB"/>
</dbReference>
<keyword evidence="1" id="KW-0229">DNA integration</keyword>
<dbReference type="EMBL" id="CP016171">
    <property type="protein sequence ID" value="ANN73214.1"/>
    <property type="molecule type" value="Genomic_DNA"/>
</dbReference>
<evidence type="ECO:0000256" key="4">
    <source>
        <dbReference type="PROSITE-ProRule" id="PRU01248"/>
    </source>
</evidence>
<evidence type="ECO:0000259" key="6">
    <source>
        <dbReference type="PROSITE" id="PS51900"/>
    </source>
</evidence>
<dbReference type="SUPFAM" id="SSF56349">
    <property type="entry name" value="DNA breaking-rejoining enzymes"/>
    <property type="match status" value="1"/>
</dbReference>
<dbReference type="GO" id="GO:0015074">
    <property type="term" value="P:DNA integration"/>
    <property type="evidence" value="ECO:0007669"/>
    <property type="project" value="UniProtKB-KW"/>
</dbReference>
<dbReference type="Gene3D" id="1.10.150.130">
    <property type="match status" value="1"/>
</dbReference>
<dbReference type="PROSITE" id="PS51898">
    <property type="entry name" value="TYR_RECOMBINASE"/>
    <property type="match status" value="1"/>
</dbReference>
<dbReference type="STRING" id="463025.BAU08_19355"/>
<dbReference type="InterPro" id="IPR011010">
    <property type="entry name" value="DNA_brk_join_enz"/>
</dbReference>
<dbReference type="PANTHER" id="PTHR30349:SF94">
    <property type="entry name" value="INTEGRASE_RECOMBINASE HI_1414-RELATED"/>
    <property type="match status" value="1"/>
</dbReference>
<organism evidence="7 8">
    <name type="scientific">Bordetella bronchialis</name>
    <dbReference type="NCBI Taxonomy" id="463025"/>
    <lineage>
        <taxon>Bacteria</taxon>
        <taxon>Pseudomonadati</taxon>
        <taxon>Pseudomonadota</taxon>
        <taxon>Betaproteobacteria</taxon>
        <taxon>Burkholderiales</taxon>
        <taxon>Alcaligenaceae</taxon>
        <taxon>Bordetella</taxon>
    </lineage>
</organism>
<dbReference type="GO" id="GO:0006310">
    <property type="term" value="P:DNA recombination"/>
    <property type="evidence" value="ECO:0007669"/>
    <property type="project" value="UniProtKB-KW"/>
</dbReference>
<dbReference type="PROSITE" id="PS51900">
    <property type="entry name" value="CB"/>
    <property type="match status" value="1"/>
</dbReference>
<proteinExistence type="predicted"/>
<dbReference type="InterPro" id="IPR013762">
    <property type="entry name" value="Integrase-like_cat_sf"/>
</dbReference>
<feature type="domain" description="Core-binding (CB)" evidence="6">
    <location>
        <begin position="55"/>
        <end position="147"/>
    </location>
</feature>
<evidence type="ECO:0000256" key="2">
    <source>
        <dbReference type="ARBA" id="ARBA00023125"/>
    </source>
</evidence>
<evidence type="ECO:0000313" key="7">
    <source>
        <dbReference type="EMBL" id="ANN73214.1"/>
    </source>
</evidence>
<dbReference type="GO" id="GO:0003677">
    <property type="term" value="F:DNA binding"/>
    <property type="evidence" value="ECO:0007669"/>
    <property type="project" value="UniProtKB-UniRule"/>
</dbReference>
<evidence type="ECO:0000259" key="5">
    <source>
        <dbReference type="PROSITE" id="PS51898"/>
    </source>
</evidence>
<keyword evidence="3" id="KW-0233">DNA recombination</keyword>
<dbReference type="PANTHER" id="PTHR30349">
    <property type="entry name" value="PHAGE INTEGRASE-RELATED"/>
    <property type="match status" value="1"/>
</dbReference>
<dbReference type="Proteomes" id="UP000092213">
    <property type="component" value="Chromosome"/>
</dbReference>
<evidence type="ECO:0000256" key="3">
    <source>
        <dbReference type="ARBA" id="ARBA00023172"/>
    </source>
</evidence>
<dbReference type="InterPro" id="IPR050090">
    <property type="entry name" value="Tyrosine_recombinase_XerCD"/>
</dbReference>
<dbReference type="AlphaFoldDB" id="A0A193G1W0"/>
<evidence type="ECO:0000313" key="8">
    <source>
        <dbReference type="Proteomes" id="UP000092213"/>
    </source>
</evidence>
<evidence type="ECO:0000256" key="1">
    <source>
        <dbReference type="ARBA" id="ARBA00022908"/>
    </source>
</evidence>